<keyword evidence="2" id="KW-1133">Transmembrane helix</keyword>
<dbReference type="OrthoDB" id="386497at2759"/>
<reference evidence="3" key="1">
    <citation type="submission" date="2016-07" db="EMBL/GenBank/DDBJ databases">
        <authorList>
            <consortium name="Pathogen Informatics"/>
        </authorList>
    </citation>
    <scope>NUCLEOTIDE SEQUENCE</scope>
</reference>
<dbReference type="Proteomes" id="UP000220605">
    <property type="component" value="Unassembled WGS sequence"/>
</dbReference>
<protein>
    <submittedName>
        <fullName evidence="3">VIR protein</fullName>
    </submittedName>
</protein>
<dbReference type="InterPro" id="IPR008780">
    <property type="entry name" value="Plasmodium_Vir"/>
</dbReference>
<feature type="transmembrane region" description="Helical" evidence="2">
    <location>
        <begin position="483"/>
        <end position="504"/>
    </location>
</feature>
<dbReference type="VEuPathDB" id="PlasmoDB:PVP01_0003840"/>
<sequence>MAAAATTTEDDLWDKILEKSPSHNVYKELNSDVKGNNYDSCCKIFNKSEKNEDNESYKLCRKIARNADYLYDISNTRDYSSRCSHYRHWVYENIEKIIKKTEESDKSAVASKFLDVRNCIMLTYRAYNCLFDFKKDELSKLDNKLEEKHLYDYFNNLDTIKIDKTCEHVRIDKYKQYLTHISKIYRKHNSEYHCCNGSWQDNCFSYFKCNNDFDPEKLLNKLKNRGTESCNKLEKEKKPKPSGISTTSQGEESDIMSTFYTGRCKDIREGRLICSLRQASYISPKVPYKPLKYITDVKYGQNKMNIPPYAKPSNVTDPSQANERTLQSINTGSMVSKLKTVEPLKAKPGKDERTHSLNPVIPNIQNEHSQTVEFKEGFKWKFGQGTLSCPPGNSNEDTHNLCGYLRELKKKHKYIKNTYQGNADVINNLLSQSENIYNVNTIEKTDQRDITMHSNSDAITHMFSNMYSPSNAVHEEHILNSNYVRIAIVAVLTLGIIFLFFIYYKFTPLGFCSISICLRRF</sequence>
<keyword evidence="2" id="KW-0812">Transmembrane</keyword>
<feature type="region of interest" description="Disordered" evidence="1">
    <location>
        <begin position="229"/>
        <end position="251"/>
    </location>
</feature>
<dbReference type="EMBL" id="FLZR02000009">
    <property type="protein sequence ID" value="VUZ99669.1"/>
    <property type="molecule type" value="Genomic_DNA"/>
</dbReference>
<keyword evidence="2" id="KW-0472">Membrane</keyword>
<dbReference type="VEuPathDB" id="PlasmoDB:PVW1_000014800"/>
<accession>A0A565A564</accession>
<evidence type="ECO:0000313" key="3">
    <source>
        <dbReference type="EMBL" id="VUZ99669.1"/>
    </source>
</evidence>
<dbReference type="VEuPathDB" id="PlasmoDB:PVX_112720"/>
<gene>
    <name evidence="3" type="ORF">PVP01_0003840</name>
</gene>
<dbReference type="VEuPathDB" id="PlasmoDB:PVPAM_040012400"/>
<proteinExistence type="predicted"/>
<dbReference type="Pfam" id="PF05795">
    <property type="entry name" value="Plasmodium_Vir"/>
    <property type="match status" value="1"/>
</dbReference>
<evidence type="ECO:0000256" key="2">
    <source>
        <dbReference type="SAM" id="Phobius"/>
    </source>
</evidence>
<organism evidence="3">
    <name type="scientific">Plasmodium vivax</name>
    <name type="common">malaria parasite P. vivax</name>
    <dbReference type="NCBI Taxonomy" id="5855"/>
    <lineage>
        <taxon>Eukaryota</taxon>
        <taxon>Sar</taxon>
        <taxon>Alveolata</taxon>
        <taxon>Apicomplexa</taxon>
        <taxon>Aconoidasida</taxon>
        <taxon>Haemosporida</taxon>
        <taxon>Plasmodiidae</taxon>
        <taxon>Plasmodium</taxon>
        <taxon>Plasmodium (Plasmodium)</taxon>
    </lineage>
</organism>
<name>A0A565A564_PLAVI</name>
<dbReference type="AlphaFoldDB" id="A0A565A564"/>
<evidence type="ECO:0000256" key="1">
    <source>
        <dbReference type="SAM" id="MobiDB-lite"/>
    </source>
</evidence>